<evidence type="ECO:0000313" key="1">
    <source>
        <dbReference type="EMBL" id="MBX38888.1"/>
    </source>
</evidence>
<dbReference type="AlphaFoldDB" id="A0A2P2N8T9"/>
<dbReference type="EMBL" id="GGEC01058404">
    <property type="protein sequence ID" value="MBX38888.1"/>
    <property type="molecule type" value="Transcribed_RNA"/>
</dbReference>
<protein>
    <submittedName>
        <fullName evidence="1">Uncharacterized protein</fullName>
    </submittedName>
</protein>
<accession>A0A2P2N8T9</accession>
<name>A0A2P2N8T9_RHIMU</name>
<reference evidence="1" key="1">
    <citation type="submission" date="2018-02" db="EMBL/GenBank/DDBJ databases">
        <title>Rhizophora mucronata_Transcriptome.</title>
        <authorList>
            <person name="Meera S.P."/>
            <person name="Sreeshan A."/>
            <person name="Augustine A."/>
        </authorList>
    </citation>
    <scope>NUCLEOTIDE SEQUENCE</scope>
    <source>
        <tissue evidence="1">Leaf</tissue>
    </source>
</reference>
<organism evidence="1">
    <name type="scientific">Rhizophora mucronata</name>
    <name type="common">Asiatic mangrove</name>
    <dbReference type="NCBI Taxonomy" id="61149"/>
    <lineage>
        <taxon>Eukaryota</taxon>
        <taxon>Viridiplantae</taxon>
        <taxon>Streptophyta</taxon>
        <taxon>Embryophyta</taxon>
        <taxon>Tracheophyta</taxon>
        <taxon>Spermatophyta</taxon>
        <taxon>Magnoliopsida</taxon>
        <taxon>eudicotyledons</taxon>
        <taxon>Gunneridae</taxon>
        <taxon>Pentapetalae</taxon>
        <taxon>rosids</taxon>
        <taxon>fabids</taxon>
        <taxon>Malpighiales</taxon>
        <taxon>Rhizophoraceae</taxon>
        <taxon>Rhizophora</taxon>
    </lineage>
</organism>
<proteinExistence type="predicted"/>
<sequence length="58" mass="6647">MSMHVIVLLPNLKWRARIEYKIIDSSIRRGITIVLHLHSSAVSFSFPIPLLVPDFGFN</sequence>